<organism evidence="2 3">
    <name type="scientific">Pontibacillus marinus BH030004 = DSM 16465</name>
    <dbReference type="NCBI Taxonomy" id="1385511"/>
    <lineage>
        <taxon>Bacteria</taxon>
        <taxon>Bacillati</taxon>
        <taxon>Bacillota</taxon>
        <taxon>Bacilli</taxon>
        <taxon>Bacillales</taxon>
        <taxon>Bacillaceae</taxon>
        <taxon>Pontibacillus</taxon>
    </lineage>
</organism>
<dbReference type="AlphaFoldDB" id="A0A0A5GGW9"/>
<reference evidence="2 3" key="1">
    <citation type="submission" date="2013-08" db="EMBL/GenBank/DDBJ databases">
        <authorList>
            <person name="Huang J."/>
            <person name="Wang G."/>
        </authorList>
    </citation>
    <scope>NUCLEOTIDE SEQUENCE [LARGE SCALE GENOMIC DNA]</scope>
    <source>
        <strain evidence="2 3">BH030004</strain>
    </source>
</reference>
<protein>
    <submittedName>
        <fullName evidence="2">Uncharacterized protein</fullName>
    </submittedName>
</protein>
<sequence length="73" mass="8333">MQGTVHKIQCDKGESLMKEELGMNFEEKNRRSNQNEEGESGKKREPYFDPSIPDEPLMSDEDTSINASNAKKK</sequence>
<name>A0A0A5GGW9_9BACI</name>
<accession>A0A0A5GGW9</accession>
<comment type="caution">
    <text evidence="2">The sequence shown here is derived from an EMBL/GenBank/DDBJ whole genome shotgun (WGS) entry which is preliminary data.</text>
</comment>
<dbReference type="EMBL" id="AVPF01000003">
    <property type="protein sequence ID" value="KGX91264.1"/>
    <property type="molecule type" value="Genomic_DNA"/>
</dbReference>
<evidence type="ECO:0000256" key="1">
    <source>
        <dbReference type="SAM" id="MobiDB-lite"/>
    </source>
</evidence>
<proteinExistence type="predicted"/>
<gene>
    <name evidence="2" type="ORF">N783_11070</name>
</gene>
<feature type="compositionally biased region" description="Polar residues" evidence="1">
    <location>
        <begin position="64"/>
        <end position="73"/>
    </location>
</feature>
<keyword evidence="3" id="KW-1185">Reference proteome</keyword>
<evidence type="ECO:0000313" key="2">
    <source>
        <dbReference type="EMBL" id="KGX91264.1"/>
    </source>
</evidence>
<feature type="region of interest" description="Disordered" evidence="1">
    <location>
        <begin position="1"/>
        <end position="73"/>
    </location>
</feature>
<feature type="compositionally biased region" description="Basic and acidic residues" evidence="1">
    <location>
        <begin position="8"/>
        <end position="47"/>
    </location>
</feature>
<evidence type="ECO:0000313" key="3">
    <source>
        <dbReference type="Proteomes" id="UP000030403"/>
    </source>
</evidence>
<dbReference type="Proteomes" id="UP000030403">
    <property type="component" value="Unassembled WGS sequence"/>
</dbReference>